<dbReference type="InterPro" id="IPR005467">
    <property type="entry name" value="His_kinase_dom"/>
</dbReference>
<feature type="transmembrane region" description="Helical" evidence="9">
    <location>
        <begin position="12"/>
        <end position="28"/>
    </location>
</feature>
<evidence type="ECO:0000256" key="2">
    <source>
        <dbReference type="ARBA" id="ARBA00012438"/>
    </source>
</evidence>
<reference evidence="11" key="2">
    <citation type="submission" date="2021-04" db="EMBL/GenBank/DDBJ databases">
        <title>Isolation and characterization of a novel species of the genus Sulfurimonas.</title>
        <authorList>
            <person name="Fukui M."/>
        </authorList>
    </citation>
    <scope>NUCLEOTIDE SEQUENCE</scope>
    <source>
        <strain evidence="11">H1576</strain>
    </source>
</reference>
<evidence type="ECO:0000256" key="9">
    <source>
        <dbReference type="SAM" id="Phobius"/>
    </source>
</evidence>
<dbReference type="PROSITE" id="PS50109">
    <property type="entry name" value="HIS_KIN"/>
    <property type="match status" value="1"/>
</dbReference>
<evidence type="ECO:0000256" key="6">
    <source>
        <dbReference type="ARBA" id="ARBA00022777"/>
    </source>
</evidence>
<keyword evidence="9" id="KW-0812">Transmembrane</keyword>
<evidence type="ECO:0000256" key="1">
    <source>
        <dbReference type="ARBA" id="ARBA00000085"/>
    </source>
</evidence>
<keyword evidence="12" id="KW-1185">Reference proteome</keyword>
<dbReference type="EMBL" id="CP046072">
    <property type="protein sequence ID" value="QSZ40773.1"/>
    <property type="molecule type" value="Genomic_DNA"/>
</dbReference>
<feature type="transmembrane region" description="Helical" evidence="9">
    <location>
        <begin position="219"/>
        <end position="242"/>
    </location>
</feature>
<dbReference type="RefSeq" id="WP_207562053.1">
    <property type="nucleotide sequence ID" value="NZ_CP046072.1"/>
</dbReference>
<dbReference type="InterPro" id="IPR021796">
    <property type="entry name" value="Tll0287-like_dom"/>
</dbReference>
<dbReference type="SUPFAM" id="SSF47384">
    <property type="entry name" value="Homodimeric domain of signal transducing histidine kinase"/>
    <property type="match status" value="1"/>
</dbReference>
<name>A0A975AYD8_9BACT</name>
<keyword evidence="9" id="KW-0472">Membrane</keyword>
<dbReference type="EC" id="2.7.13.3" evidence="2"/>
<dbReference type="GO" id="GO:0005524">
    <property type="term" value="F:ATP binding"/>
    <property type="evidence" value="ECO:0007669"/>
    <property type="project" value="UniProtKB-KW"/>
</dbReference>
<dbReference type="KEGG" id="saqt:GJV85_01110"/>
<dbReference type="InterPro" id="IPR036097">
    <property type="entry name" value="HisK_dim/P_sf"/>
</dbReference>
<evidence type="ECO:0000256" key="4">
    <source>
        <dbReference type="ARBA" id="ARBA00022679"/>
    </source>
</evidence>
<dbReference type="CDD" id="cd00082">
    <property type="entry name" value="HisKA"/>
    <property type="match status" value="1"/>
</dbReference>
<protein>
    <recommendedName>
        <fullName evidence="2">histidine kinase</fullName>
        <ecNumber evidence="2">2.7.13.3</ecNumber>
    </recommendedName>
</protein>
<keyword evidence="9" id="KW-1133">Transmembrane helix</keyword>
<accession>A0A975AYD8</accession>
<keyword evidence="3" id="KW-0597">Phosphoprotein</keyword>
<evidence type="ECO:0000259" key="10">
    <source>
        <dbReference type="PROSITE" id="PS50109"/>
    </source>
</evidence>
<dbReference type="Pfam" id="PF02518">
    <property type="entry name" value="HATPase_c"/>
    <property type="match status" value="1"/>
</dbReference>
<dbReference type="AlphaFoldDB" id="A0A975AYD8"/>
<evidence type="ECO:0000256" key="5">
    <source>
        <dbReference type="ARBA" id="ARBA00022741"/>
    </source>
</evidence>
<dbReference type="SUPFAM" id="SSF55874">
    <property type="entry name" value="ATPase domain of HSP90 chaperone/DNA topoisomerase II/histidine kinase"/>
    <property type="match status" value="1"/>
</dbReference>
<dbReference type="InterPro" id="IPR004358">
    <property type="entry name" value="Sig_transdc_His_kin-like_C"/>
</dbReference>
<organism evidence="11 12">
    <name type="scientific">Sulfurimonas aquatica</name>
    <dbReference type="NCBI Taxonomy" id="2672570"/>
    <lineage>
        <taxon>Bacteria</taxon>
        <taxon>Pseudomonadati</taxon>
        <taxon>Campylobacterota</taxon>
        <taxon>Epsilonproteobacteria</taxon>
        <taxon>Campylobacterales</taxon>
        <taxon>Sulfurimonadaceae</taxon>
        <taxon>Sulfurimonas</taxon>
    </lineage>
</organism>
<comment type="catalytic activity">
    <reaction evidence="1">
        <text>ATP + protein L-histidine = ADP + protein N-phospho-L-histidine.</text>
        <dbReference type="EC" id="2.7.13.3"/>
    </reaction>
</comment>
<evidence type="ECO:0000313" key="12">
    <source>
        <dbReference type="Proteomes" id="UP000671852"/>
    </source>
</evidence>
<keyword evidence="4" id="KW-0808">Transferase</keyword>
<keyword evidence="6" id="KW-0418">Kinase</keyword>
<dbReference type="Pfam" id="PF11845">
    <property type="entry name" value="Tll0287-like"/>
    <property type="match status" value="1"/>
</dbReference>
<evidence type="ECO:0000313" key="11">
    <source>
        <dbReference type="EMBL" id="QSZ40773.1"/>
    </source>
</evidence>
<gene>
    <name evidence="11" type="ORF">GJV85_01110</name>
</gene>
<reference evidence="11" key="1">
    <citation type="submission" date="2019-11" db="EMBL/GenBank/DDBJ databases">
        <authorList>
            <person name="Kojima H."/>
        </authorList>
    </citation>
    <scope>NUCLEOTIDE SEQUENCE</scope>
    <source>
        <strain evidence="11">H1576</strain>
    </source>
</reference>
<dbReference type="SMART" id="SM00388">
    <property type="entry name" value="HisKA"/>
    <property type="match status" value="1"/>
</dbReference>
<keyword evidence="7" id="KW-0067">ATP-binding</keyword>
<evidence type="ECO:0000256" key="3">
    <source>
        <dbReference type="ARBA" id="ARBA00022553"/>
    </source>
</evidence>
<dbReference type="Gene3D" id="1.10.287.130">
    <property type="match status" value="1"/>
</dbReference>
<dbReference type="PRINTS" id="PR00344">
    <property type="entry name" value="BCTRLSENSOR"/>
</dbReference>
<proteinExistence type="predicted"/>
<keyword evidence="5" id="KW-0547">Nucleotide-binding</keyword>
<dbReference type="SMART" id="SM00387">
    <property type="entry name" value="HATPase_c"/>
    <property type="match status" value="1"/>
</dbReference>
<dbReference type="GO" id="GO:0000155">
    <property type="term" value="F:phosphorelay sensor kinase activity"/>
    <property type="evidence" value="ECO:0007669"/>
    <property type="project" value="InterPro"/>
</dbReference>
<keyword evidence="8" id="KW-0902">Two-component regulatory system</keyword>
<dbReference type="InterPro" id="IPR036890">
    <property type="entry name" value="HATPase_C_sf"/>
</dbReference>
<dbReference type="InterPro" id="IPR003594">
    <property type="entry name" value="HATPase_dom"/>
</dbReference>
<dbReference type="InterPro" id="IPR003661">
    <property type="entry name" value="HisK_dim/P_dom"/>
</dbReference>
<dbReference type="PANTHER" id="PTHR43065">
    <property type="entry name" value="SENSOR HISTIDINE KINASE"/>
    <property type="match status" value="1"/>
</dbReference>
<evidence type="ECO:0000256" key="8">
    <source>
        <dbReference type="ARBA" id="ARBA00023012"/>
    </source>
</evidence>
<evidence type="ECO:0000256" key="7">
    <source>
        <dbReference type="ARBA" id="ARBA00022840"/>
    </source>
</evidence>
<dbReference type="Proteomes" id="UP000671852">
    <property type="component" value="Chromosome"/>
</dbReference>
<dbReference type="Pfam" id="PF00512">
    <property type="entry name" value="HisKA"/>
    <property type="match status" value="1"/>
</dbReference>
<dbReference type="Gene3D" id="3.30.565.10">
    <property type="entry name" value="Histidine kinase-like ATPase, C-terminal domain"/>
    <property type="match status" value="1"/>
</dbReference>
<feature type="domain" description="Histidine kinase" evidence="10">
    <location>
        <begin position="267"/>
        <end position="482"/>
    </location>
</feature>
<dbReference type="PANTHER" id="PTHR43065:SF10">
    <property type="entry name" value="PEROXIDE STRESS-ACTIVATED HISTIDINE KINASE MAK3"/>
    <property type="match status" value="1"/>
</dbReference>
<sequence>MLDSLLKKLQLLLGVTFLIGSILFYLILKDFHKEKADKSVQSALLTSQAMREYISKYQKPAIAKIVKENKLSEDLFDPALMSSTYIVDHVHNIYQKNYAAAGIHIYEDVNYKFASNNPTNINNKATPFESKILKKFNESNISSYKETIEYKGKETLFFAIPVTRNSTDCLQCHGDPKDAPRDMLDIYGSENGFYENIGEIRAINAMYSTLDANNAMLKVYFLVEAMMFIVFLGIYFTVRYFVIQLNDKDKFIAKQSKFAAMGEMISMIAHQWRQPLTGISMTTNNLLLDIELGAVDEKVLQDNLEIVNKQVEYLSHTIDDFKNFFRPDHKPEEVNIAALVKEACMVIDSSIKSAGMKIETEIDEKLTIVTLKNDVMQIILNLIKNSMDAYENNKISDRTIEIKVVNKPKRIELYFKDYAGGISKEIIDKIFDPYFSTKDKKTGTGLGLYMSKMITESHLSGYLDVESEAPSTTFKIALIKKGI</sequence>